<dbReference type="GO" id="GO:0016020">
    <property type="term" value="C:membrane"/>
    <property type="evidence" value="ECO:0007669"/>
    <property type="project" value="UniProtKB-SubCell"/>
</dbReference>
<proteinExistence type="inferred from homology"/>
<dbReference type="InterPro" id="IPR011014">
    <property type="entry name" value="MscS_channel_TM-2"/>
</dbReference>
<feature type="domain" description="Mechanosensitive ion channel MscS" evidence="8">
    <location>
        <begin position="421"/>
        <end position="482"/>
    </location>
</feature>
<dbReference type="PANTHER" id="PTHR30566:SF5">
    <property type="entry name" value="MECHANOSENSITIVE ION CHANNEL PROTEIN 1, MITOCHONDRIAL-RELATED"/>
    <property type="match status" value="1"/>
</dbReference>
<dbReference type="Gene3D" id="2.30.30.60">
    <property type="match status" value="1"/>
</dbReference>
<evidence type="ECO:0000256" key="3">
    <source>
        <dbReference type="ARBA" id="ARBA00022692"/>
    </source>
</evidence>
<gene>
    <name evidence="9" type="ORF">C3L33_04966</name>
</gene>
<name>A0A6A4M9B5_9ERIC</name>
<reference evidence="9 10" key="1">
    <citation type="journal article" date="2019" name="Genome Biol. Evol.">
        <title>The Rhododendron genome and chromosomal organization provide insight into shared whole-genome duplications across the heath family (Ericaceae).</title>
        <authorList>
            <person name="Soza V.L."/>
            <person name="Lindsley D."/>
            <person name="Waalkes A."/>
            <person name="Ramage E."/>
            <person name="Patwardhan R.P."/>
            <person name="Burton J.N."/>
            <person name="Adey A."/>
            <person name="Kumar A."/>
            <person name="Qiu R."/>
            <person name="Shendure J."/>
            <person name="Hall B."/>
        </authorList>
    </citation>
    <scope>NUCLEOTIDE SEQUENCE [LARGE SCALE GENOMIC DNA]</scope>
    <source>
        <strain evidence="9">RSF 1966-606</strain>
    </source>
</reference>
<dbReference type="EMBL" id="QEFC01000596">
    <property type="protein sequence ID" value="KAE9463128.1"/>
    <property type="molecule type" value="Genomic_DNA"/>
</dbReference>
<dbReference type="AlphaFoldDB" id="A0A6A4M9B5"/>
<evidence type="ECO:0000256" key="4">
    <source>
        <dbReference type="ARBA" id="ARBA00022989"/>
    </source>
</evidence>
<dbReference type="InterPro" id="IPR023408">
    <property type="entry name" value="MscS_beta-dom_sf"/>
</dbReference>
<keyword evidence="5" id="KW-0406">Ion transport</keyword>
<evidence type="ECO:0000256" key="1">
    <source>
        <dbReference type="ARBA" id="ARBA00004141"/>
    </source>
</evidence>
<dbReference type="SUPFAM" id="SSF82861">
    <property type="entry name" value="Mechanosensitive channel protein MscS (YggB), transmembrane region"/>
    <property type="match status" value="1"/>
</dbReference>
<dbReference type="Proteomes" id="UP000428333">
    <property type="component" value="Linkage Group LG03"/>
</dbReference>
<comment type="subcellular location">
    <subcellularLocation>
        <location evidence="1">Membrane</location>
        <topology evidence="1">Multi-pass membrane protein</topology>
    </subcellularLocation>
</comment>
<keyword evidence="4" id="KW-1133">Transmembrane helix</keyword>
<feature type="non-terminal residue" evidence="9">
    <location>
        <position position="1"/>
    </location>
</feature>
<dbReference type="Pfam" id="PF00924">
    <property type="entry name" value="MS_channel_2nd"/>
    <property type="match status" value="1"/>
</dbReference>
<dbReference type="InterPro" id="IPR010920">
    <property type="entry name" value="LSM_dom_sf"/>
</dbReference>
<comment type="similarity">
    <text evidence="2">Belongs to the MscS (TC 1.A.23) family.</text>
</comment>
<comment type="caution">
    <text evidence="9">The sequence shown here is derived from an EMBL/GenBank/DDBJ whole genome shotgun (WGS) entry which is preliminary data.</text>
</comment>
<keyword evidence="7" id="KW-0407">Ion channel</keyword>
<dbReference type="PANTHER" id="PTHR30566">
    <property type="entry name" value="YNAI-RELATED MECHANOSENSITIVE ION CHANNEL"/>
    <property type="match status" value="1"/>
</dbReference>
<dbReference type="GO" id="GO:0034220">
    <property type="term" value="P:monoatomic ion transmembrane transport"/>
    <property type="evidence" value="ECO:0007669"/>
    <property type="project" value="UniProtKB-KW"/>
</dbReference>
<dbReference type="InterPro" id="IPR006685">
    <property type="entry name" value="MscS_channel_2nd"/>
</dbReference>
<keyword evidence="10" id="KW-1185">Reference proteome</keyword>
<evidence type="ECO:0000256" key="7">
    <source>
        <dbReference type="ARBA" id="ARBA00023303"/>
    </source>
</evidence>
<evidence type="ECO:0000313" key="9">
    <source>
        <dbReference type="EMBL" id="KAE9463128.1"/>
    </source>
</evidence>
<protein>
    <recommendedName>
        <fullName evidence="8">Mechanosensitive ion channel MscS domain-containing protein</fullName>
    </recommendedName>
</protein>
<organism evidence="9 10">
    <name type="scientific">Rhododendron williamsianum</name>
    <dbReference type="NCBI Taxonomy" id="262921"/>
    <lineage>
        <taxon>Eukaryota</taxon>
        <taxon>Viridiplantae</taxon>
        <taxon>Streptophyta</taxon>
        <taxon>Embryophyta</taxon>
        <taxon>Tracheophyta</taxon>
        <taxon>Spermatophyta</taxon>
        <taxon>Magnoliopsida</taxon>
        <taxon>eudicotyledons</taxon>
        <taxon>Gunneridae</taxon>
        <taxon>Pentapetalae</taxon>
        <taxon>asterids</taxon>
        <taxon>Ericales</taxon>
        <taxon>Ericaceae</taxon>
        <taxon>Ericoideae</taxon>
        <taxon>Rhodoreae</taxon>
        <taxon>Rhododendron</taxon>
    </lineage>
</organism>
<dbReference type="SUPFAM" id="SSF50182">
    <property type="entry name" value="Sm-like ribonucleoproteins"/>
    <property type="match status" value="1"/>
</dbReference>
<evidence type="ECO:0000313" key="10">
    <source>
        <dbReference type="Proteomes" id="UP000428333"/>
    </source>
</evidence>
<accession>A0A6A4M9B5</accession>
<keyword evidence="6" id="KW-0472">Membrane</keyword>
<evidence type="ECO:0000256" key="2">
    <source>
        <dbReference type="ARBA" id="ARBA00008017"/>
    </source>
</evidence>
<dbReference type="Gene3D" id="1.10.287.1260">
    <property type="match status" value="1"/>
</dbReference>
<dbReference type="OrthoDB" id="567160at2759"/>
<evidence type="ECO:0000256" key="5">
    <source>
        <dbReference type="ARBA" id="ARBA00023065"/>
    </source>
</evidence>
<keyword evidence="3" id="KW-0812">Transmembrane</keyword>
<evidence type="ECO:0000259" key="8">
    <source>
        <dbReference type="Pfam" id="PF00924"/>
    </source>
</evidence>
<sequence length="674" mass="72919">MQLQTSAISSDSEPSLSLTPTLICRWQSGGGVPPAMAADIEFNGISDVADQGFGLELAMAAIRFSISKSFCSSIKPSLRIAKYKDGIDVRPSFTLLNPNDYRKESGSTGTYLKSGFGMIGLESLSGYQYNRTNFVGSFSPTPSNLRLGSNVSPTAISPVLNCRLYSSFFGGKGDKARDTEVSAVSGGGEPAVGESGSGGSDIVDMAKDTWKSTVEAITYVGERAKEASNEVTPRVQQVLESHPYLREVIVPVSGTLTGTVLAWVVLPRILRRLHKYSTQGPAALLSGTTLWGPVPYEKSFWGALEDPLRYLITFMAFTQIAVMVAPTTVASQYIGPVWRGAVIVSFVWFLHRWKSNVIARALEARNIEIDRAKLLTLDKVSSVGLFVLGAMALAEACGVAVQSILTVGGIGGVATAFAARDILGNILSGLSVQISQPFSIGDTIKAGSVEGQVVEMGLTTTSLLSAEKFPTMVPNSMFSSQSCESIDFIPVLVMRMERRKKANLEFTRTVFLGENGKSGEPRVARISWPSGSGLVVGTTVYSGGSIAPSNISKLWNLLKDEETRVIVNKSRARWRAMVTRIPFQTEDVEKVPLISEGIKAMLRSNPKVFLEKEPPYCFLSRIEQSFAELTLGCNLKQMSKDELFSTEQDILLQSVQIIKQHGARLGSTMDMTSQ</sequence>
<keyword evidence="5" id="KW-0813">Transport</keyword>
<evidence type="ECO:0000256" key="6">
    <source>
        <dbReference type="ARBA" id="ARBA00023136"/>
    </source>
</evidence>